<evidence type="ECO:0000256" key="1">
    <source>
        <dbReference type="ARBA" id="ARBA00004141"/>
    </source>
</evidence>
<sequence>MKTVARVLNNIRLGFFPVAYGLSGALIGGTLNRIMIAEMEMPASLVGLFFAVPLLVSPARIWFGYRSDGFLLFGKRREPYIVLGAFLIGLGIISISMLSINLAGSGIVLAIGVFTAFLIYGVGRNLGHNTFQALVADRYESESGRARAVTFYEVATLLGLIAGAGGLGKALENYDPAGLTKVAIGVAVVVLVLAIFAAIKQEPRGKDVDTAVASASKTPFKQVLQEVVLPDKQIRSFFILVLFTFIGTLAQDVLLEPYGALVLDMPVGDTTRLTMFWGIGVMLAMILSGTVFIKWLGYMKVMRIGIVSSALVFVGLIILGLVGQADAFKAIVFVMGFGTGMAGAGMLTGIISFTTPIRAGMLMGVWGMANMIGHALGSLIGGSIVDIVRFWLGGSAFAAYSSVFAMEVIMLVIAYWLSTRLDMSASKAKL</sequence>
<feature type="transmembrane region" description="Helical" evidence="6">
    <location>
        <begin position="304"/>
        <end position="324"/>
    </location>
</feature>
<keyword evidence="4 6" id="KW-1133">Transmembrane helix</keyword>
<dbReference type="PANTHER" id="PTHR23538:SF1">
    <property type="entry name" value="44.5 KD BACTERIOCHLOROPHYLL SYNTHASE SUBUNIT"/>
    <property type="match status" value="1"/>
</dbReference>
<feature type="transmembrane region" description="Helical" evidence="6">
    <location>
        <begin position="106"/>
        <end position="127"/>
    </location>
</feature>
<evidence type="ECO:0000313" key="8">
    <source>
        <dbReference type="Proteomes" id="UP000614469"/>
    </source>
</evidence>
<evidence type="ECO:0000256" key="4">
    <source>
        <dbReference type="ARBA" id="ARBA00022989"/>
    </source>
</evidence>
<dbReference type="AlphaFoldDB" id="A0A8J6TH71"/>
<dbReference type="GO" id="GO:0016020">
    <property type="term" value="C:membrane"/>
    <property type="evidence" value="ECO:0007669"/>
    <property type="project" value="UniProtKB-SubCell"/>
</dbReference>
<evidence type="ECO:0000313" key="7">
    <source>
        <dbReference type="EMBL" id="MBC8333794.1"/>
    </source>
</evidence>
<comment type="caution">
    <text evidence="7">The sequence shown here is derived from an EMBL/GenBank/DDBJ whole genome shotgun (WGS) entry which is preliminary data.</text>
</comment>
<feature type="non-terminal residue" evidence="7">
    <location>
        <position position="430"/>
    </location>
</feature>
<keyword evidence="5 6" id="KW-0472">Membrane</keyword>
<dbReference type="Proteomes" id="UP000614469">
    <property type="component" value="Unassembled WGS sequence"/>
</dbReference>
<feature type="transmembrane region" description="Helical" evidence="6">
    <location>
        <begin position="41"/>
        <end position="59"/>
    </location>
</feature>
<feature type="transmembrane region" description="Helical" evidence="6">
    <location>
        <begin position="237"/>
        <end position="255"/>
    </location>
</feature>
<reference evidence="7 8" key="1">
    <citation type="submission" date="2020-08" db="EMBL/GenBank/DDBJ databases">
        <title>Bridging the membrane lipid divide: bacteria of the FCB group superphylum have the potential to synthesize archaeal ether lipids.</title>
        <authorList>
            <person name="Villanueva L."/>
            <person name="Von Meijenfeldt F.A.B."/>
            <person name="Westbye A.B."/>
            <person name="Yadav S."/>
            <person name="Hopmans E.C."/>
            <person name="Dutilh B.E."/>
            <person name="Sinninghe Damste J.S."/>
        </authorList>
    </citation>
    <scope>NUCLEOTIDE SEQUENCE [LARGE SCALE GENOMIC DNA]</scope>
    <source>
        <strain evidence="7">NIOZ-UU36</strain>
    </source>
</reference>
<keyword evidence="3 6" id="KW-0812">Transmembrane</keyword>
<evidence type="ECO:0000256" key="6">
    <source>
        <dbReference type="SAM" id="Phobius"/>
    </source>
</evidence>
<feature type="transmembrane region" description="Helical" evidence="6">
    <location>
        <begin position="330"/>
        <end position="353"/>
    </location>
</feature>
<evidence type="ECO:0000256" key="5">
    <source>
        <dbReference type="ARBA" id="ARBA00023136"/>
    </source>
</evidence>
<dbReference type="InterPro" id="IPR004896">
    <property type="entry name" value="PucC-rel"/>
</dbReference>
<evidence type="ECO:0000256" key="3">
    <source>
        <dbReference type="ARBA" id="ARBA00022692"/>
    </source>
</evidence>
<accession>A0A8J6TH71</accession>
<feature type="transmembrane region" description="Helical" evidence="6">
    <location>
        <begin position="365"/>
        <end position="385"/>
    </location>
</feature>
<comment type="subcellular location">
    <subcellularLocation>
        <location evidence="1">Membrane</location>
        <topology evidence="1">Multi-pass membrane protein</topology>
    </subcellularLocation>
</comment>
<dbReference type="CDD" id="cd06176">
    <property type="entry name" value="MFS_BCD_PucC-like"/>
    <property type="match status" value="1"/>
</dbReference>
<feature type="transmembrane region" description="Helical" evidence="6">
    <location>
        <begin position="397"/>
        <end position="417"/>
    </location>
</feature>
<dbReference type="PANTHER" id="PTHR23538">
    <property type="entry name" value="44.5 KD BACTERIOCHLOROPHYLL SYNTHASE SUBUNIT"/>
    <property type="match status" value="1"/>
</dbReference>
<feature type="transmembrane region" description="Helical" evidence="6">
    <location>
        <begin position="275"/>
        <end position="297"/>
    </location>
</feature>
<dbReference type="Pfam" id="PF03209">
    <property type="entry name" value="PUCC"/>
    <property type="match status" value="1"/>
</dbReference>
<gene>
    <name evidence="7" type="ORF">H8E29_00875</name>
</gene>
<dbReference type="EMBL" id="JACNJN010000026">
    <property type="protein sequence ID" value="MBC8333794.1"/>
    <property type="molecule type" value="Genomic_DNA"/>
</dbReference>
<proteinExistence type="inferred from homology"/>
<feature type="transmembrane region" description="Helical" evidence="6">
    <location>
        <begin position="12"/>
        <end position="35"/>
    </location>
</feature>
<feature type="transmembrane region" description="Helical" evidence="6">
    <location>
        <begin position="148"/>
        <end position="167"/>
    </location>
</feature>
<feature type="transmembrane region" description="Helical" evidence="6">
    <location>
        <begin position="179"/>
        <end position="199"/>
    </location>
</feature>
<comment type="similarity">
    <text evidence="2">Belongs to the PucC family.</text>
</comment>
<dbReference type="SUPFAM" id="SSF103473">
    <property type="entry name" value="MFS general substrate transporter"/>
    <property type="match status" value="1"/>
</dbReference>
<dbReference type="InterPro" id="IPR026036">
    <property type="entry name" value="PucC"/>
</dbReference>
<organism evidence="7 8">
    <name type="scientific">Candidatus Desulfolinea nitratireducens</name>
    <dbReference type="NCBI Taxonomy" id="2841698"/>
    <lineage>
        <taxon>Bacteria</taxon>
        <taxon>Bacillati</taxon>
        <taxon>Chloroflexota</taxon>
        <taxon>Anaerolineae</taxon>
        <taxon>Anaerolineales</taxon>
        <taxon>Anaerolineales incertae sedis</taxon>
        <taxon>Candidatus Desulfolinea</taxon>
    </lineage>
</organism>
<feature type="transmembrane region" description="Helical" evidence="6">
    <location>
        <begin position="80"/>
        <end position="100"/>
    </location>
</feature>
<name>A0A8J6TH71_9CHLR</name>
<dbReference type="Gene3D" id="1.20.1250.20">
    <property type="entry name" value="MFS general substrate transporter like domains"/>
    <property type="match status" value="2"/>
</dbReference>
<evidence type="ECO:0000256" key="2">
    <source>
        <dbReference type="ARBA" id="ARBA00008412"/>
    </source>
</evidence>
<dbReference type="InterPro" id="IPR036259">
    <property type="entry name" value="MFS_trans_sf"/>
</dbReference>
<protein>
    <submittedName>
        <fullName evidence="7">BCD family MFS transporter</fullName>
    </submittedName>
</protein>